<comment type="similarity">
    <text evidence="1">Belongs to the heat shock protein 70 family.</text>
</comment>
<proteinExistence type="inferred from homology"/>
<evidence type="ECO:0000256" key="3">
    <source>
        <dbReference type="ARBA" id="ARBA00022840"/>
    </source>
</evidence>
<dbReference type="FunFam" id="3.90.640.10:FF:000010">
    <property type="entry name" value="heat shock 70 kDa protein 14"/>
    <property type="match status" value="1"/>
</dbReference>
<dbReference type="Gene3D" id="3.30.420.40">
    <property type="match status" value="2"/>
</dbReference>
<dbReference type="SUPFAM" id="SSF53067">
    <property type="entry name" value="Actin-like ATPase domain"/>
    <property type="match status" value="1"/>
</dbReference>
<name>A0A5K3G8E9_MESCO</name>
<reference evidence="4" key="1">
    <citation type="submission" date="2019-11" db="UniProtKB">
        <authorList>
            <consortium name="WormBaseParasite"/>
        </authorList>
    </citation>
    <scope>IDENTIFICATION</scope>
</reference>
<dbReference type="PANTHER" id="PTHR19375">
    <property type="entry name" value="HEAT SHOCK PROTEIN 70KDA"/>
    <property type="match status" value="1"/>
</dbReference>
<evidence type="ECO:0000313" key="4">
    <source>
        <dbReference type="WBParaSite" id="MCU_014940-RA"/>
    </source>
</evidence>
<dbReference type="InterPro" id="IPR013126">
    <property type="entry name" value="Hsp_70_fam"/>
</dbReference>
<organism evidence="4">
    <name type="scientific">Mesocestoides corti</name>
    <name type="common">Flatworm</name>
    <dbReference type="NCBI Taxonomy" id="53468"/>
    <lineage>
        <taxon>Eukaryota</taxon>
        <taxon>Metazoa</taxon>
        <taxon>Spiralia</taxon>
        <taxon>Lophotrochozoa</taxon>
        <taxon>Platyhelminthes</taxon>
        <taxon>Cestoda</taxon>
        <taxon>Eucestoda</taxon>
        <taxon>Cyclophyllidea</taxon>
        <taxon>Mesocestoididae</taxon>
        <taxon>Mesocestoides</taxon>
    </lineage>
</organism>
<dbReference type="GO" id="GO:0005524">
    <property type="term" value="F:ATP binding"/>
    <property type="evidence" value="ECO:0007669"/>
    <property type="project" value="UniProtKB-KW"/>
</dbReference>
<dbReference type="GO" id="GO:0140662">
    <property type="term" value="F:ATP-dependent protein folding chaperone"/>
    <property type="evidence" value="ECO:0007669"/>
    <property type="project" value="InterPro"/>
</dbReference>
<dbReference type="WBParaSite" id="MCU_014940-RA">
    <property type="protein sequence ID" value="MCU_014940-RA"/>
    <property type="gene ID" value="MCU_014940"/>
</dbReference>
<dbReference type="Gene3D" id="3.90.640.10">
    <property type="entry name" value="Actin, Chain A, domain 4"/>
    <property type="match status" value="1"/>
</dbReference>
<protein>
    <submittedName>
        <fullName evidence="4">Heat shock protein 70</fullName>
    </submittedName>
</protein>
<dbReference type="InterPro" id="IPR018181">
    <property type="entry name" value="Heat_shock_70_CS"/>
</dbReference>
<dbReference type="PROSITE" id="PS01036">
    <property type="entry name" value="HSP70_3"/>
    <property type="match status" value="1"/>
</dbReference>
<dbReference type="InterPro" id="IPR043129">
    <property type="entry name" value="ATPase_NBD"/>
</dbReference>
<sequence>MRNKEYEVVRSVGDVHLGGGDIDTRLFQHFQAKLGEMRSGKLLKDDARAVWRLRKACESVKKQLSVEERGYIEVDNLLAGVDFHASISRAEFEHLCADIFKKTMEITERCLVEAGMTAADIDEVVLVGGSTRIPKVRRLIEEYFGAEKVRHSINPDEAVALGAVVQASI</sequence>
<keyword evidence="2" id="KW-0547">Nucleotide-binding</keyword>
<dbReference type="PRINTS" id="PR00301">
    <property type="entry name" value="HEATSHOCK70"/>
</dbReference>
<keyword evidence="3" id="KW-0067">ATP-binding</keyword>
<dbReference type="AlphaFoldDB" id="A0A5K3G8E9"/>
<accession>A0A5K3G8E9</accession>
<evidence type="ECO:0000256" key="2">
    <source>
        <dbReference type="ARBA" id="ARBA00022741"/>
    </source>
</evidence>
<evidence type="ECO:0000256" key="1">
    <source>
        <dbReference type="ARBA" id="ARBA00007381"/>
    </source>
</evidence>
<dbReference type="Pfam" id="PF00012">
    <property type="entry name" value="HSP70"/>
    <property type="match status" value="1"/>
</dbReference>